<reference evidence="2 3" key="1">
    <citation type="journal article" date="2018" name="Front. Plant Sci.">
        <title>Red Clover (Trifolium pratense) and Zigzag Clover (T. medium) - A Picture of Genomic Similarities and Differences.</title>
        <authorList>
            <person name="Dluhosova J."/>
            <person name="Istvanek J."/>
            <person name="Nedelnik J."/>
            <person name="Repkova J."/>
        </authorList>
    </citation>
    <scope>NUCLEOTIDE SEQUENCE [LARGE SCALE GENOMIC DNA]</scope>
    <source>
        <strain evidence="3">cv. 10/8</strain>
        <tissue evidence="2">Leaf</tissue>
    </source>
</reference>
<feature type="non-terminal residue" evidence="2">
    <location>
        <position position="74"/>
    </location>
</feature>
<sequence length="74" mass="8313">MTNSIGHKVDGMHSVLEEDLERHLNLINKARVTSIQTKSGYIVDCVDINKQPAFDHPLFKNQGDGMNKIVAGWH</sequence>
<comment type="caution">
    <text evidence="2">The sequence shown here is derived from an EMBL/GenBank/DDBJ whole genome shotgun (WGS) entry which is preliminary data.</text>
</comment>
<dbReference type="InterPro" id="IPR025521">
    <property type="entry name" value="Neprosin_propep"/>
</dbReference>
<keyword evidence="3" id="KW-1185">Reference proteome</keyword>
<evidence type="ECO:0000313" key="2">
    <source>
        <dbReference type="EMBL" id="MCH95360.1"/>
    </source>
</evidence>
<evidence type="ECO:0000313" key="3">
    <source>
        <dbReference type="Proteomes" id="UP000265520"/>
    </source>
</evidence>
<organism evidence="2 3">
    <name type="scientific">Trifolium medium</name>
    <dbReference type="NCBI Taxonomy" id="97028"/>
    <lineage>
        <taxon>Eukaryota</taxon>
        <taxon>Viridiplantae</taxon>
        <taxon>Streptophyta</taxon>
        <taxon>Embryophyta</taxon>
        <taxon>Tracheophyta</taxon>
        <taxon>Spermatophyta</taxon>
        <taxon>Magnoliopsida</taxon>
        <taxon>eudicotyledons</taxon>
        <taxon>Gunneridae</taxon>
        <taxon>Pentapetalae</taxon>
        <taxon>rosids</taxon>
        <taxon>fabids</taxon>
        <taxon>Fabales</taxon>
        <taxon>Fabaceae</taxon>
        <taxon>Papilionoideae</taxon>
        <taxon>50 kb inversion clade</taxon>
        <taxon>NPAAA clade</taxon>
        <taxon>Hologalegina</taxon>
        <taxon>IRL clade</taxon>
        <taxon>Trifolieae</taxon>
        <taxon>Trifolium</taxon>
    </lineage>
</organism>
<evidence type="ECO:0000259" key="1">
    <source>
        <dbReference type="Pfam" id="PF14365"/>
    </source>
</evidence>
<dbReference type="EMBL" id="LXQA010029642">
    <property type="protein sequence ID" value="MCH95360.1"/>
    <property type="molecule type" value="Genomic_DNA"/>
</dbReference>
<dbReference type="Proteomes" id="UP000265520">
    <property type="component" value="Unassembled WGS sequence"/>
</dbReference>
<protein>
    <submittedName>
        <fullName evidence="2">Carboxyl-terminal peptidase</fullName>
    </submittedName>
</protein>
<proteinExistence type="predicted"/>
<feature type="domain" description="Neprosin activation peptide" evidence="1">
    <location>
        <begin position="34"/>
        <end position="62"/>
    </location>
</feature>
<dbReference type="Pfam" id="PF14365">
    <property type="entry name" value="Neprosin_AP"/>
    <property type="match status" value="1"/>
</dbReference>
<dbReference type="AlphaFoldDB" id="A0A392N6D3"/>
<name>A0A392N6D3_9FABA</name>
<accession>A0A392N6D3</accession>